<accession>A0AAV6MK60</accession>
<organism evidence="3 4">
    <name type="scientific">Cucurbita argyrosperma subsp. sororia</name>
    <dbReference type="NCBI Taxonomy" id="37648"/>
    <lineage>
        <taxon>Eukaryota</taxon>
        <taxon>Viridiplantae</taxon>
        <taxon>Streptophyta</taxon>
        <taxon>Embryophyta</taxon>
        <taxon>Tracheophyta</taxon>
        <taxon>Spermatophyta</taxon>
        <taxon>Magnoliopsida</taxon>
        <taxon>eudicotyledons</taxon>
        <taxon>Gunneridae</taxon>
        <taxon>Pentapetalae</taxon>
        <taxon>rosids</taxon>
        <taxon>fabids</taxon>
        <taxon>Cucurbitales</taxon>
        <taxon>Cucurbitaceae</taxon>
        <taxon>Cucurbiteae</taxon>
        <taxon>Cucurbita</taxon>
    </lineage>
</organism>
<protein>
    <recommendedName>
        <fullName evidence="2">PGG domain-containing protein</fullName>
    </recommendedName>
</protein>
<feature type="domain" description="PGG" evidence="2">
    <location>
        <begin position="114"/>
        <end position="199"/>
    </location>
</feature>
<evidence type="ECO:0000313" key="3">
    <source>
        <dbReference type="EMBL" id="KAG6581821.1"/>
    </source>
</evidence>
<feature type="transmembrane region" description="Helical" evidence="1">
    <location>
        <begin position="212"/>
        <end position="232"/>
    </location>
</feature>
<evidence type="ECO:0000313" key="4">
    <source>
        <dbReference type="Proteomes" id="UP000685013"/>
    </source>
</evidence>
<dbReference type="Pfam" id="PF13962">
    <property type="entry name" value="PGG"/>
    <property type="match status" value="1"/>
</dbReference>
<dbReference type="PANTHER" id="PTHR24177">
    <property type="entry name" value="CASKIN"/>
    <property type="match status" value="1"/>
</dbReference>
<dbReference type="AlphaFoldDB" id="A0AAV6MK60"/>
<keyword evidence="4" id="KW-1185">Reference proteome</keyword>
<dbReference type="EMBL" id="JAGKQH010000014">
    <property type="protein sequence ID" value="KAG6581821.1"/>
    <property type="molecule type" value="Genomic_DNA"/>
</dbReference>
<dbReference type="InterPro" id="IPR026961">
    <property type="entry name" value="PGG_dom"/>
</dbReference>
<keyword evidence="1" id="KW-1133">Transmembrane helix</keyword>
<feature type="non-terminal residue" evidence="3">
    <location>
        <position position="1"/>
    </location>
</feature>
<dbReference type="PANTHER" id="PTHR24177:SF426">
    <property type="entry name" value="PROTEIN, PUTATIVE-RELATED"/>
    <property type="match status" value="1"/>
</dbReference>
<evidence type="ECO:0000259" key="2">
    <source>
        <dbReference type="Pfam" id="PF13962"/>
    </source>
</evidence>
<proteinExistence type="predicted"/>
<keyword evidence="1" id="KW-0472">Membrane</keyword>
<gene>
    <name evidence="3" type="ORF">SDJN03_21823</name>
</gene>
<name>A0AAV6MK60_9ROSI</name>
<comment type="caution">
    <text evidence="3">The sequence shown here is derived from an EMBL/GenBank/DDBJ whole genome shotgun (WGS) entry which is preliminary data.</text>
</comment>
<keyword evidence="1" id="KW-0812">Transmembrane</keyword>
<dbReference type="Proteomes" id="UP000685013">
    <property type="component" value="Chromosome 14"/>
</dbReference>
<evidence type="ECO:0000256" key="1">
    <source>
        <dbReference type="SAM" id="Phobius"/>
    </source>
</evidence>
<reference evidence="3 4" key="1">
    <citation type="journal article" date="2021" name="Hortic Res">
        <title>The domestication of Cucurbita argyrosperma as revealed by the genome of its wild relative.</title>
        <authorList>
            <person name="Barrera-Redondo J."/>
            <person name="Sanchez-de la Vega G."/>
            <person name="Aguirre-Liguori J.A."/>
            <person name="Castellanos-Morales G."/>
            <person name="Gutierrez-Guerrero Y.T."/>
            <person name="Aguirre-Dugua X."/>
            <person name="Aguirre-Planter E."/>
            <person name="Tenaillon M.I."/>
            <person name="Lira-Saade R."/>
            <person name="Eguiarte L.E."/>
        </authorList>
    </citation>
    <scope>NUCLEOTIDE SEQUENCE [LARGE SCALE GENOMIC DNA]</scope>
    <source>
        <strain evidence="3">JBR-2021</strain>
    </source>
</reference>
<sequence>MECSKSQEAGGNDEIRITMPPIERNTRTSKIGFIQTLKTQIQEDPQIVPNVLIFCFNDTENPLNMADFEAPNVMKRTKKWSIQRTRNMKRRKRVSNQKRGWWEIWKNSLKYKGDWLQEVQGTLMLVATVIATVTFQGAIDPPGGIWQQDVWTNCSWKQGTEVHAQVGTAIMACKSLYVYIRYFMANSISFLASRLHTFVDRLWLMGIKHPKVTYGFCFAFGMELLGLLLFVAL</sequence>
<feature type="transmembrane region" description="Helical" evidence="1">
    <location>
        <begin position="176"/>
        <end position="192"/>
    </location>
</feature>
<dbReference type="GO" id="GO:0016020">
    <property type="term" value="C:membrane"/>
    <property type="evidence" value="ECO:0007669"/>
    <property type="project" value="TreeGrafter"/>
</dbReference>